<reference evidence="1 2" key="1">
    <citation type="submission" date="2024-06" db="EMBL/GenBank/DDBJ databases">
        <title>Sorghum-associated microbial communities from plants grown in Nebraska, USA.</title>
        <authorList>
            <person name="Schachtman D."/>
        </authorList>
    </citation>
    <scope>NUCLEOTIDE SEQUENCE [LARGE SCALE GENOMIC DNA]</scope>
    <source>
        <strain evidence="1 2">2857</strain>
    </source>
</reference>
<dbReference type="SUPFAM" id="SSF56112">
    <property type="entry name" value="Protein kinase-like (PK-like)"/>
    <property type="match status" value="1"/>
</dbReference>
<name>A0ABV2QHM2_9MICO</name>
<organism evidence="1 2">
    <name type="scientific">Conyzicola nivalis</name>
    <dbReference type="NCBI Taxonomy" id="1477021"/>
    <lineage>
        <taxon>Bacteria</taxon>
        <taxon>Bacillati</taxon>
        <taxon>Actinomycetota</taxon>
        <taxon>Actinomycetes</taxon>
        <taxon>Micrococcales</taxon>
        <taxon>Microbacteriaceae</taxon>
        <taxon>Conyzicola</taxon>
    </lineage>
</organism>
<keyword evidence="2" id="KW-1185">Reference proteome</keyword>
<accession>A0ABV2QHM2</accession>
<evidence type="ECO:0000313" key="2">
    <source>
        <dbReference type="Proteomes" id="UP001549257"/>
    </source>
</evidence>
<dbReference type="EMBL" id="JBEPSJ010000001">
    <property type="protein sequence ID" value="MET4580551.1"/>
    <property type="molecule type" value="Genomic_DNA"/>
</dbReference>
<dbReference type="InterPro" id="IPR011009">
    <property type="entry name" value="Kinase-like_dom_sf"/>
</dbReference>
<comment type="caution">
    <text evidence="1">The sequence shown here is derived from an EMBL/GenBank/DDBJ whole genome shotgun (WGS) entry which is preliminary data.</text>
</comment>
<dbReference type="Gene3D" id="3.90.1200.10">
    <property type="match status" value="1"/>
</dbReference>
<evidence type="ECO:0000313" key="1">
    <source>
        <dbReference type="EMBL" id="MET4580551.1"/>
    </source>
</evidence>
<dbReference type="RefSeq" id="WP_354022774.1">
    <property type="nucleotide sequence ID" value="NZ_JBEPSJ010000001.1"/>
</dbReference>
<gene>
    <name evidence="1" type="ORF">ABIE21_000041</name>
</gene>
<protein>
    <submittedName>
        <fullName evidence="1">Aminoglycoside phosphotransferase</fullName>
    </submittedName>
</protein>
<sequence length="319" mass="34280">MVAERGRMSWWHLPPELRLRVEALLGEEILDADSQRGGFSPGSADRVVGADGGRAFVKTVGRRAHPQAFALHRRELAVMRQLPDSAGAPRLLGSVDDGDWIALVLEDIAGRHAGGDATESDVLAVLAAVEALPPLRSPGGAPSLPEAHLELAEHFEGWARIRADGDAQLVPTWAREHLTELEALAARGAEAVRGDHLVHLDLRDDNVLIDERGAARIVDWPWAGVGARWFDALTYLLDTRLRGAPVDTDSILAGHDLFAEIPDADIDAVLAGLAGDFFDAARRPPAAGLPSLRAFQRDEASAALSWLRDRGAARGGRPL</sequence>
<proteinExistence type="predicted"/>
<dbReference type="Proteomes" id="UP001549257">
    <property type="component" value="Unassembled WGS sequence"/>
</dbReference>